<accession>A0AAP2CPB7</accession>
<organism evidence="3 4">
    <name type="scientific">Harenicola maris</name>
    <dbReference type="NCBI Taxonomy" id="2841044"/>
    <lineage>
        <taxon>Bacteria</taxon>
        <taxon>Pseudomonadati</taxon>
        <taxon>Pseudomonadota</taxon>
        <taxon>Alphaproteobacteria</taxon>
        <taxon>Rhodobacterales</taxon>
        <taxon>Paracoccaceae</taxon>
        <taxon>Harenicola</taxon>
    </lineage>
</organism>
<dbReference type="Gene3D" id="3.10.450.350">
    <property type="match status" value="1"/>
</dbReference>
<evidence type="ECO:0000259" key="2">
    <source>
        <dbReference type="Pfam" id="PF01551"/>
    </source>
</evidence>
<dbReference type="GO" id="GO:0004222">
    <property type="term" value="F:metalloendopeptidase activity"/>
    <property type="evidence" value="ECO:0007669"/>
    <property type="project" value="TreeGrafter"/>
</dbReference>
<feature type="domain" description="M23ase beta-sheet core" evidence="2">
    <location>
        <begin position="480"/>
        <end position="574"/>
    </location>
</feature>
<dbReference type="InterPro" id="IPR050570">
    <property type="entry name" value="Cell_wall_metabolism_enzyme"/>
</dbReference>
<keyword evidence="1" id="KW-0472">Membrane</keyword>
<dbReference type="InterPro" id="IPR023346">
    <property type="entry name" value="Lysozyme-like_dom_sf"/>
</dbReference>
<dbReference type="RefSeq" id="WP_327793421.1">
    <property type="nucleotide sequence ID" value="NZ_JADQAZ010000001.1"/>
</dbReference>
<keyword evidence="4" id="KW-1185">Reference proteome</keyword>
<dbReference type="Proteomes" id="UP001315686">
    <property type="component" value="Unassembled WGS sequence"/>
</dbReference>
<dbReference type="Pfam" id="PF01551">
    <property type="entry name" value="Peptidase_M23"/>
    <property type="match status" value="1"/>
</dbReference>
<dbReference type="SUPFAM" id="SSF51261">
    <property type="entry name" value="Duplicated hybrid motif"/>
    <property type="match status" value="1"/>
</dbReference>
<comment type="caution">
    <text evidence="3">The sequence shown here is derived from an EMBL/GenBank/DDBJ whole genome shotgun (WGS) entry which is preliminary data.</text>
</comment>
<dbReference type="InterPro" id="IPR011055">
    <property type="entry name" value="Dup_hybrid_motif"/>
</dbReference>
<dbReference type="PANTHER" id="PTHR21666:SF270">
    <property type="entry name" value="MUREIN HYDROLASE ACTIVATOR ENVC"/>
    <property type="match status" value="1"/>
</dbReference>
<feature type="transmembrane region" description="Helical" evidence="1">
    <location>
        <begin position="20"/>
        <end position="44"/>
    </location>
</feature>
<proteinExistence type="predicted"/>
<dbReference type="Gene3D" id="2.70.70.10">
    <property type="entry name" value="Glucose Permease (Domain IIA)"/>
    <property type="match status" value="1"/>
</dbReference>
<protein>
    <submittedName>
        <fullName evidence="3">Peptidoglycan DD-metalloendopeptidase family protein</fullName>
    </submittedName>
</protein>
<dbReference type="EMBL" id="JADQAZ010000001">
    <property type="protein sequence ID" value="MBT0957245.1"/>
    <property type="molecule type" value="Genomic_DNA"/>
</dbReference>
<gene>
    <name evidence="3" type="ORF">IV417_07605</name>
</gene>
<evidence type="ECO:0000313" key="4">
    <source>
        <dbReference type="Proteomes" id="UP001315686"/>
    </source>
</evidence>
<sequence length="781" mass="84369">MSEESKKTSPPAAEPESNALTWVLVTLVSFIFIFSIGIGIYVTWDMWSFGPTDPDDYTDTGGGEGLSEDFVIAATEDFAAQTSAFAAAFVDLAGDPMIIRFSEADTAKTTRELPPPLGVPRERVPSQLILVNDIMVSGEARFVTTLPSSAEDFAFFQTQRNNRATEEEEEAAEEIAAQEAEASTVTDASLTDADGGWGEALEETTQEVSDFEETRIENTTSIGYVRPQELRDKLARDIFVRPKTTRKISDLMIDNGFFPVDAEAAGKAAKELWGFDEVKVGTVVAMRGQPQLGDKLSLLQMSVYDSEVYYGTLAKGDDGLFGEGSDPWFEDDLFNYVEGQEEEAVEQKYRLLDAFYSAAIRNKVPAQIVGESIALLSKSNDLDAFAAPGDRMTLLYAKERGAEDTGTGQILYIAINGKDAKAECFVYRTAPGKEYACYELEPKAGVGGAGGQNGMVTPVKGVMTSRFGPRKHPVLKTVRQHKGVDWAAPTGTPIVAAFDGTVAYAGDGRGYGNLIKLRHPGGRETRYAHMHKFNVKQGATVRAGDVIGFVGTTGLSTGPHLHFELYLNGVAIDPMNQPAGGSAIAAIPTGKASAAVETLVNQIIRVESAGNARAKNPLSTATGLGQFIESTWLRMMRDYRPDLAGSLSRAELLDLRFDPTISRQMVTNLAREGESYLRARGHGITAGRLYLCHFLGAAGAHKVLSNPDDADLLVVLGAGVINANPFLKGRDVAYIKNWAERKMRGGGAVTITNAPTAPVVIREPKGLPEYRKLVTGLIRVL</sequence>
<dbReference type="CDD" id="cd00254">
    <property type="entry name" value="LT-like"/>
    <property type="match status" value="1"/>
</dbReference>
<evidence type="ECO:0000256" key="1">
    <source>
        <dbReference type="SAM" id="Phobius"/>
    </source>
</evidence>
<dbReference type="PANTHER" id="PTHR21666">
    <property type="entry name" value="PEPTIDASE-RELATED"/>
    <property type="match status" value="1"/>
</dbReference>
<dbReference type="InterPro" id="IPR016047">
    <property type="entry name" value="M23ase_b-sheet_dom"/>
</dbReference>
<dbReference type="Gene3D" id="1.10.530.10">
    <property type="match status" value="1"/>
</dbReference>
<keyword evidence="1" id="KW-0812">Transmembrane</keyword>
<evidence type="ECO:0000313" key="3">
    <source>
        <dbReference type="EMBL" id="MBT0957245.1"/>
    </source>
</evidence>
<dbReference type="AlphaFoldDB" id="A0AAP2CPB7"/>
<reference evidence="3 4" key="1">
    <citation type="journal article" date="2021" name="Arch. Microbiol.">
        <title>Harenicola maris gen. nov., sp. nov. isolated from the Sea of Japan shallow sediments.</title>
        <authorList>
            <person name="Romanenko L.A."/>
            <person name="Kurilenko V.V."/>
            <person name="Chernysheva N.Y."/>
            <person name="Tekutyeva L.A."/>
            <person name="Velansky P.V."/>
            <person name="Svetashev V.I."/>
            <person name="Isaeva M.P."/>
        </authorList>
    </citation>
    <scope>NUCLEOTIDE SEQUENCE [LARGE SCALE GENOMIC DNA]</scope>
    <source>
        <strain evidence="3 4">KMM 3653</strain>
    </source>
</reference>
<name>A0AAP2CPB7_9RHOB</name>
<keyword evidence="1" id="KW-1133">Transmembrane helix</keyword>
<dbReference type="SUPFAM" id="SSF53955">
    <property type="entry name" value="Lysozyme-like"/>
    <property type="match status" value="1"/>
</dbReference>
<dbReference type="CDD" id="cd12797">
    <property type="entry name" value="M23_peptidase"/>
    <property type="match status" value="1"/>
</dbReference>